<dbReference type="InterPro" id="IPR029063">
    <property type="entry name" value="SAM-dependent_MTases_sf"/>
</dbReference>
<dbReference type="PANTHER" id="PTHR43861">
    <property type="entry name" value="TRANS-ACONITATE 2-METHYLTRANSFERASE-RELATED"/>
    <property type="match status" value="1"/>
</dbReference>
<dbReference type="OrthoDB" id="8300214at2759"/>
<dbReference type="CDD" id="cd02440">
    <property type="entry name" value="AdoMet_MTases"/>
    <property type="match status" value="1"/>
</dbReference>
<evidence type="ECO:0000259" key="1">
    <source>
        <dbReference type="Pfam" id="PF13847"/>
    </source>
</evidence>
<reference evidence="2 3" key="1">
    <citation type="journal article" date="2018" name="Elife">
        <title>Firefly genomes illuminate parallel origins of bioluminescence in beetles.</title>
        <authorList>
            <person name="Fallon T.R."/>
            <person name="Lower S.E."/>
            <person name="Chang C.H."/>
            <person name="Bessho-Uehara M."/>
            <person name="Martin G.J."/>
            <person name="Bewick A.J."/>
            <person name="Behringer M."/>
            <person name="Debat H.J."/>
            <person name="Wong I."/>
            <person name="Day J.C."/>
            <person name="Suvorov A."/>
            <person name="Silva C.J."/>
            <person name="Stanger-Hall K.F."/>
            <person name="Hall D.W."/>
            <person name="Schmitz R.J."/>
            <person name="Nelson D.R."/>
            <person name="Lewis S.M."/>
            <person name="Shigenobu S."/>
            <person name="Bybee S.M."/>
            <person name="Larracuente A.M."/>
            <person name="Oba Y."/>
            <person name="Weng J.K."/>
        </authorList>
    </citation>
    <scope>NUCLEOTIDE SEQUENCE [LARGE SCALE GENOMIC DNA]</scope>
    <source>
        <strain evidence="2">1611_PpyrPB1</strain>
        <tissue evidence="2">Whole body</tissue>
    </source>
</reference>
<dbReference type="InterPro" id="IPR025714">
    <property type="entry name" value="Methyltranfer_dom"/>
</dbReference>
<feature type="domain" description="Methyltransferase" evidence="1">
    <location>
        <begin position="32"/>
        <end position="143"/>
    </location>
</feature>
<organism evidence="2 3">
    <name type="scientific">Photinus pyralis</name>
    <name type="common">Common eastern firefly</name>
    <name type="synonym">Lampyris pyralis</name>
    <dbReference type="NCBI Taxonomy" id="7054"/>
    <lineage>
        <taxon>Eukaryota</taxon>
        <taxon>Metazoa</taxon>
        <taxon>Ecdysozoa</taxon>
        <taxon>Arthropoda</taxon>
        <taxon>Hexapoda</taxon>
        <taxon>Insecta</taxon>
        <taxon>Pterygota</taxon>
        <taxon>Neoptera</taxon>
        <taxon>Endopterygota</taxon>
        <taxon>Coleoptera</taxon>
        <taxon>Polyphaga</taxon>
        <taxon>Elateriformia</taxon>
        <taxon>Elateroidea</taxon>
        <taxon>Lampyridae</taxon>
        <taxon>Lampyrinae</taxon>
        <taxon>Photinus</taxon>
    </lineage>
</organism>
<dbReference type="Proteomes" id="UP000327044">
    <property type="component" value="Unassembled WGS sequence"/>
</dbReference>
<dbReference type="Gene3D" id="3.40.50.150">
    <property type="entry name" value="Vaccinia Virus protein VP39"/>
    <property type="match status" value="1"/>
</dbReference>
<accession>A0A5N4B4G0</accession>
<protein>
    <recommendedName>
        <fullName evidence="1">Methyltransferase domain-containing protein</fullName>
    </recommendedName>
</protein>
<evidence type="ECO:0000313" key="2">
    <source>
        <dbReference type="EMBL" id="KAB0804509.1"/>
    </source>
</evidence>
<evidence type="ECO:0000313" key="3">
    <source>
        <dbReference type="Proteomes" id="UP000327044"/>
    </source>
</evidence>
<dbReference type="Pfam" id="PF13847">
    <property type="entry name" value="Methyltransf_31"/>
    <property type="match status" value="1"/>
</dbReference>
<proteinExistence type="predicted"/>
<dbReference type="AlphaFoldDB" id="A0A5N4B4G0"/>
<dbReference type="InParanoid" id="A0A5N4B4G0"/>
<sequence length="271" mass="31518">MNSVQSFLRSSKIFQGDAKYLIDKIKGDIKWKRNCKVLDVGCGPGNYTHDVLLPILPQSTTVVIGVDKWPEAIDYANSNYGKFGDILFKEMDIAHEQNTNYHTYFDHVFSFDRLQSVGLQETALRNIRKMLKPGGDFFFSCAANLNLFDIYSFMSKKDKWRSYLANYTKDMPPYKYSRHPKESLREELLKVEFQEVHIEIVPNRCVIPLALYPEFITSRIPFPIPPQLKSAFVFSSLQALKELKFDKFIDGEEVYVLEMQGIYGHVTRRRI</sequence>
<keyword evidence="3" id="KW-1185">Reference proteome</keyword>
<dbReference type="EMBL" id="VVIM01000001">
    <property type="protein sequence ID" value="KAB0804509.1"/>
    <property type="molecule type" value="Genomic_DNA"/>
</dbReference>
<comment type="caution">
    <text evidence="2">The sequence shown here is derived from an EMBL/GenBank/DDBJ whole genome shotgun (WGS) entry which is preliminary data.</text>
</comment>
<gene>
    <name evidence="2" type="ORF">PPYR_01479</name>
</gene>
<name>A0A5N4B4G0_PHOPY</name>
<dbReference type="PANTHER" id="PTHR43861:SF1">
    <property type="entry name" value="TRANS-ACONITATE 2-METHYLTRANSFERASE"/>
    <property type="match status" value="1"/>
</dbReference>
<dbReference type="SUPFAM" id="SSF53335">
    <property type="entry name" value="S-adenosyl-L-methionine-dependent methyltransferases"/>
    <property type="match status" value="1"/>
</dbReference>